<dbReference type="PANTHER" id="PTHR47371:SF3">
    <property type="entry name" value="PHOSPHOGLYCEROL TRANSFERASE I"/>
    <property type="match status" value="1"/>
</dbReference>
<keyword evidence="3 6" id="KW-0812">Transmembrane</keyword>
<comment type="subcellular location">
    <subcellularLocation>
        <location evidence="1">Cell membrane</location>
        <topology evidence="1">Multi-pass membrane protein</topology>
    </subcellularLocation>
</comment>
<evidence type="ECO:0000259" key="7">
    <source>
        <dbReference type="Pfam" id="PF00884"/>
    </source>
</evidence>
<evidence type="ECO:0000256" key="4">
    <source>
        <dbReference type="ARBA" id="ARBA00022989"/>
    </source>
</evidence>
<evidence type="ECO:0000256" key="5">
    <source>
        <dbReference type="ARBA" id="ARBA00023136"/>
    </source>
</evidence>
<evidence type="ECO:0000256" key="3">
    <source>
        <dbReference type="ARBA" id="ARBA00022692"/>
    </source>
</evidence>
<reference evidence="8 9" key="1">
    <citation type="journal article" date="2020" name="Microbiol. Res.">
        <title>Flavobacterium pokkalii sp. nov., a novel plant growth promoting native rhizobacteria isolated from pokkali rice grown in coastal saline affected agricultural regions of southern India, Kerala.</title>
        <authorList>
            <person name="Menon R.R."/>
            <person name="Kumari S."/>
            <person name="Viver T."/>
            <person name="Rameshkumar N."/>
        </authorList>
    </citation>
    <scope>NUCLEOTIDE SEQUENCE [LARGE SCALE GENOMIC DNA]</scope>
    <source>
        <strain evidence="8 9">L1I52</strain>
    </source>
</reference>
<dbReference type="InterPro" id="IPR000917">
    <property type="entry name" value="Sulfatase_N"/>
</dbReference>
<feature type="transmembrane region" description="Helical" evidence="6">
    <location>
        <begin position="132"/>
        <end position="153"/>
    </location>
</feature>
<evidence type="ECO:0000313" key="8">
    <source>
        <dbReference type="EMBL" id="MBD0725203.1"/>
    </source>
</evidence>
<dbReference type="Gene3D" id="3.40.720.10">
    <property type="entry name" value="Alkaline Phosphatase, subunit A"/>
    <property type="match status" value="1"/>
</dbReference>
<evidence type="ECO:0000256" key="1">
    <source>
        <dbReference type="ARBA" id="ARBA00004651"/>
    </source>
</evidence>
<dbReference type="InterPro" id="IPR017850">
    <property type="entry name" value="Alkaline_phosphatase_core_sf"/>
</dbReference>
<feature type="transmembrane region" description="Helical" evidence="6">
    <location>
        <begin position="12"/>
        <end position="36"/>
    </location>
</feature>
<dbReference type="EMBL" id="NASZ01000011">
    <property type="protein sequence ID" value="MBD0725203.1"/>
    <property type="molecule type" value="Genomic_DNA"/>
</dbReference>
<dbReference type="SUPFAM" id="SSF53649">
    <property type="entry name" value="Alkaline phosphatase-like"/>
    <property type="match status" value="1"/>
</dbReference>
<feature type="transmembrane region" description="Helical" evidence="6">
    <location>
        <begin position="56"/>
        <end position="76"/>
    </location>
</feature>
<evidence type="ECO:0000313" key="9">
    <source>
        <dbReference type="Proteomes" id="UP000661715"/>
    </source>
</evidence>
<dbReference type="Pfam" id="PF00884">
    <property type="entry name" value="Sulfatase"/>
    <property type="match status" value="1"/>
</dbReference>
<dbReference type="InterPro" id="IPR012160">
    <property type="entry name" value="LtaS-like"/>
</dbReference>
<dbReference type="PANTHER" id="PTHR47371">
    <property type="entry name" value="LIPOTEICHOIC ACID SYNTHASE"/>
    <property type="match status" value="1"/>
</dbReference>
<dbReference type="Proteomes" id="UP000661715">
    <property type="component" value="Unassembled WGS sequence"/>
</dbReference>
<keyword evidence="4 6" id="KW-1133">Transmembrane helix</keyword>
<dbReference type="InterPro" id="IPR050448">
    <property type="entry name" value="OpgB/LTA_synthase_biosynth"/>
</dbReference>
<keyword evidence="9" id="KW-1185">Reference proteome</keyword>
<dbReference type="RefSeq" id="WP_188220527.1">
    <property type="nucleotide sequence ID" value="NZ_NASZ01000011.1"/>
</dbReference>
<keyword evidence="5 6" id="KW-0472">Membrane</keyword>
<keyword evidence="2" id="KW-1003">Cell membrane</keyword>
<feature type="transmembrane region" description="Helical" evidence="6">
    <location>
        <begin position="83"/>
        <end position="102"/>
    </location>
</feature>
<sequence length="635" mass="72853">MLKIYRLTFWLRLWMFWLLYFTLHRIVFLVYNYAVYSEYPVLEQSRAFWEALKLDLSAAGYLIAIPGLLLIGHVFSVKFINRFNYFLIALVGLISVTDTLLYHEWGSKLNAYALSFLYYPTQMLASVTNSQIILALVLEISLIGLGIILYKFILKTGRRSSVEFEKFNFSRKKIHTAGYGTASLLMLGLTFLAIRGGWNLVPINQSAAYYSLHAPLNHLATNTSWNLLFDVIKTNKANEQGGISYFDEKTIQKNLKEIYRSNPKEQEKILDNTRPNIVLVILESYTADVIETLGGEKGVAPYFSKMTNEGLLFENIYATGDRTDKGMVGILSSYPAQSCSSIIKEPQKFEKLPTLPAVLKENGYSTSVFYGGESEFANFKAYWKHASFDKIIDEEEFEEKDKNSKWGAHDHVVFEKVINDLSSQKAPFFTTVLTLSCHEPFETPIATPYDKAVEKETDMNKKQANLFRKAAYYTDWSIHKFMEAAKKQPWYDQTLFIFVADHGNRLPKLYKDAHQFEKYRIPLLFYGNAISKKILATRNSRIGSQTDIVPTLLGQLGIETAVFQWGKDLLNPSSKQFAFYCYNEGMTWITPEGSLRYVTATETPQFKENQKNTLSKELPYAKSYLQALLEDYAKK</sequence>
<accession>A0ABR7UR97</accession>
<dbReference type="CDD" id="cd16015">
    <property type="entry name" value="LTA_synthase"/>
    <property type="match status" value="1"/>
</dbReference>
<evidence type="ECO:0000256" key="6">
    <source>
        <dbReference type="SAM" id="Phobius"/>
    </source>
</evidence>
<dbReference type="Gene3D" id="3.30.1120.80">
    <property type="match status" value="1"/>
</dbReference>
<gene>
    <name evidence="8" type="ORF">B6A10_08425</name>
</gene>
<feature type="domain" description="Sulfatase N-terminal" evidence="7">
    <location>
        <begin position="275"/>
        <end position="558"/>
    </location>
</feature>
<proteinExistence type="predicted"/>
<name>A0ABR7UR97_9FLAO</name>
<evidence type="ECO:0000256" key="2">
    <source>
        <dbReference type="ARBA" id="ARBA00022475"/>
    </source>
</evidence>
<organism evidence="8 9">
    <name type="scientific">Flavobacterium pokkalii</name>
    <dbReference type="NCBI Taxonomy" id="1940408"/>
    <lineage>
        <taxon>Bacteria</taxon>
        <taxon>Pseudomonadati</taxon>
        <taxon>Bacteroidota</taxon>
        <taxon>Flavobacteriia</taxon>
        <taxon>Flavobacteriales</taxon>
        <taxon>Flavobacteriaceae</taxon>
        <taxon>Flavobacterium</taxon>
    </lineage>
</organism>
<comment type="caution">
    <text evidence="8">The sequence shown here is derived from an EMBL/GenBank/DDBJ whole genome shotgun (WGS) entry which is preliminary data.</text>
</comment>
<dbReference type="PIRSF" id="PIRSF005091">
    <property type="entry name" value="Mmb_sulf_HI1246"/>
    <property type="match status" value="1"/>
</dbReference>
<protein>
    <recommendedName>
        <fullName evidence="7">Sulfatase N-terminal domain-containing protein</fullName>
    </recommendedName>
</protein>
<feature type="transmembrane region" description="Helical" evidence="6">
    <location>
        <begin position="174"/>
        <end position="194"/>
    </location>
</feature>